<dbReference type="eggNOG" id="COG0741">
    <property type="taxonomic scope" value="Bacteria"/>
</dbReference>
<name>D3FAY0_CONWI</name>
<feature type="domain" description="Transglycosylase SLT" evidence="1">
    <location>
        <begin position="64"/>
        <end position="175"/>
    </location>
</feature>
<keyword evidence="3" id="KW-1185">Reference proteome</keyword>
<dbReference type="STRING" id="469383.Cwoe_2874"/>
<sequence length="214" mass="23708" precursor="true">MSPSTAQVSVARRRAAQRAAQRRRRAFLFVALVGALALGAAVLAPLFRSTVRDLTLPLNHESEIRTQATEKRLDPALIAGVIYAESKFVDQTSPAGALGLMQLMPETARFIADRSGGTAFTIEDLSTPAVNIAYGSWYLRYLLDHYEGDEVLALAAYNGGIGNVEQWLSEARARGERFTEADIPFAETREYVDRVREARRDYAQTYPGELGIRR</sequence>
<dbReference type="InterPro" id="IPR023346">
    <property type="entry name" value="Lysozyme-like_dom_sf"/>
</dbReference>
<dbReference type="CDD" id="cd16896">
    <property type="entry name" value="LT_Slt70-like"/>
    <property type="match status" value="1"/>
</dbReference>
<dbReference type="HOGENOM" id="CLU_065765_7_0_11"/>
<evidence type="ECO:0000313" key="2">
    <source>
        <dbReference type="EMBL" id="ADB51293.1"/>
    </source>
</evidence>
<dbReference type="AlphaFoldDB" id="D3FAY0"/>
<proteinExistence type="predicted"/>
<evidence type="ECO:0000259" key="1">
    <source>
        <dbReference type="Pfam" id="PF01464"/>
    </source>
</evidence>
<evidence type="ECO:0000313" key="3">
    <source>
        <dbReference type="Proteomes" id="UP000008229"/>
    </source>
</evidence>
<gene>
    <name evidence="2" type="ordered locus">Cwoe_2874</name>
</gene>
<dbReference type="KEGG" id="cwo:Cwoe_2874"/>
<protein>
    <submittedName>
        <fullName evidence="2">Lytic transglycosylase catalytic</fullName>
    </submittedName>
</protein>
<dbReference type="CAZy" id="GH23">
    <property type="family name" value="Glycoside Hydrolase Family 23"/>
</dbReference>
<dbReference type="PANTHER" id="PTHR37423:SF2">
    <property type="entry name" value="MEMBRANE-BOUND LYTIC MUREIN TRANSGLYCOSYLASE C"/>
    <property type="match status" value="1"/>
</dbReference>
<dbReference type="InterPro" id="IPR008258">
    <property type="entry name" value="Transglycosylase_SLT_dom_1"/>
</dbReference>
<reference evidence="3" key="2">
    <citation type="submission" date="2010-01" db="EMBL/GenBank/DDBJ databases">
        <title>The complete genome of Conexibacter woesei DSM 14684.</title>
        <authorList>
            <consortium name="US DOE Joint Genome Institute (JGI-PGF)"/>
            <person name="Lucas S."/>
            <person name="Copeland A."/>
            <person name="Lapidus A."/>
            <person name="Glavina del Rio T."/>
            <person name="Dalin E."/>
            <person name="Tice H."/>
            <person name="Bruce D."/>
            <person name="Goodwin L."/>
            <person name="Pitluck S."/>
            <person name="Kyrpides N."/>
            <person name="Mavromatis K."/>
            <person name="Ivanova N."/>
            <person name="Mikhailova N."/>
            <person name="Chertkov O."/>
            <person name="Brettin T."/>
            <person name="Detter J.C."/>
            <person name="Han C."/>
            <person name="Larimer F."/>
            <person name="Land M."/>
            <person name="Hauser L."/>
            <person name="Markowitz V."/>
            <person name="Cheng J.-F."/>
            <person name="Hugenholtz P."/>
            <person name="Woyke T."/>
            <person name="Wu D."/>
            <person name="Pukall R."/>
            <person name="Steenblock K."/>
            <person name="Schneider S."/>
            <person name="Klenk H.-P."/>
            <person name="Eisen J.A."/>
        </authorList>
    </citation>
    <scope>NUCLEOTIDE SEQUENCE [LARGE SCALE GENOMIC DNA]</scope>
    <source>
        <strain evidence="3">DSM 14684 / CIP 108061 / JCM 11494 / NBRC 100937 / ID131577</strain>
    </source>
</reference>
<dbReference type="RefSeq" id="WP_012934344.1">
    <property type="nucleotide sequence ID" value="NC_013739.1"/>
</dbReference>
<organism evidence="2 3">
    <name type="scientific">Conexibacter woesei (strain DSM 14684 / CCUG 47730 / CIP 108061 / JCM 11494 / NBRC 100937 / ID131577)</name>
    <dbReference type="NCBI Taxonomy" id="469383"/>
    <lineage>
        <taxon>Bacteria</taxon>
        <taxon>Bacillati</taxon>
        <taxon>Actinomycetota</taxon>
        <taxon>Thermoleophilia</taxon>
        <taxon>Solirubrobacterales</taxon>
        <taxon>Conexibacteraceae</taxon>
        <taxon>Conexibacter</taxon>
    </lineage>
</organism>
<accession>D3FAY0</accession>
<dbReference type="Pfam" id="PF01464">
    <property type="entry name" value="SLT"/>
    <property type="match status" value="1"/>
</dbReference>
<dbReference type="EMBL" id="CP001854">
    <property type="protein sequence ID" value="ADB51293.1"/>
    <property type="molecule type" value="Genomic_DNA"/>
</dbReference>
<dbReference type="PANTHER" id="PTHR37423">
    <property type="entry name" value="SOLUBLE LYTIC MUREIN TRANSGLYCOSYLASE-RELATED"/>
    <property type="match status" value="1"/>
</dbReference>
<dbReference type="SUPFAM" id="SSF53955">
    <property type="entry name" value="Lysozyme-like"/>
    <property type="match status" value="1"/>
</dbReference>
<reference evidence="2 3" key="1">
    <citation type="journal article" date="2010" name="Stand. Genomic Sci.">
        <title>Complete genome sequence of Conexibacter woesei type strain (ID131577).</title>
        <authorList>
            <person name="Pukall R."/>
            <person name="Lapidus A."/>
            <person name="Glavina Del Rio T."/>
            <person name="Copeland A."/>
            <person name="Tice H."/>
            <person name="Cheng J.-F."/>
            <person name="Lucas S."/>
            <person name="Chen F."/>
            <person name="Nolan M."/>
            <person name="Bruce D."/>
            <person name="Goodwin L."/>
            <person name="Pitluck S."/>
            <person name="Mavromatis K."/>
            <person name="Ivanova N."/>
            <person name="Ovchinnikova G."/>
            <person name="Pati A."/>
            <person name="Chen A."/>
            <person name="Palaniappan K."/>
            <person name="Land M."/>
            <person name="Hauser L."/>
            <person name="Chang Y.-J."/>
            <person name="Jeffries C.D."/>
            <person name="Chain P."/>
            <person name="Meincke L."/>
            <person name="Sims D."/>
            <person name="Brettin T."/>
            <person name="Detter J.C."/>
            <person name="Rohde M."/>
            <person name="Goeker M."/>
            <person name="Bristow J."/>
            <person name="Eisen J.A."/>
            <person name="Markowitz V."/>
            <person name="Kyrpides N.C."/>
            <person name="Klenk H.-P."/>
            <person name="Hugenholtz P."/>
        </authorList>
    </citation>
    <scope>NUCLEOTIDE SEQUENCE [LARGE SCALE GENOMIC DNA]</scope>
    <source>
        <strain evidence="3">DSM 14684 / CIP 108061 / JCM 11494 / NBRC 100937 / ID131577</strain>
    </source>
</reference>
<dbReference type="Proteomes" id="UP000008229">
    <property type="component" value="Chromosome"/>
</dbReference>
<dbReference type="Gene3D" id="1.10.530.10">
    <property type="match status" value="1"/>
</dbReference>
<dbReference type="OrthoDB" id="5244690at2"/>